<dbReference type="EMBL" id="BAAAVM010000018">
    <property type="protein sequence ID" value="GAA3130575.1"/>
    <property type="molecule type" value="Genomic_DNA"/>
</dbReference>
<keyword evidence="2" id="KW-1185">Reference proteome</keyword>
<comment type="caution">
    <text evidence="1">The sequence shown here is derived from an EMBL/GenBank/DDBJ whole genome shotgun (WGS) entry which is preliminary data.</text>
</comment>
<proteinExistence type="predicted"/>
<accession>A0ABP6MZ83</accession>
<dbReference type="Proteomes" id="UP001500893">
    <property type="component" value="Unassembled WGS sequence"/>
</dbReference>
<evidence type="ECO:0000313" key="2">
    <source>
        <dbReference type="Proteomes" id="UP001500893"/>
    </source>
</evidence>
<organism evidence="1 2">
    <name type="scientific">Streptomyces rameus</name>
    <dbReference type="NCBI Taxonomy" id="68261"/>
    <lineage>
        <taxon>Bacteria</taxon>
        <taxon>Bacillati</taxon>
        <taxon>Actinomycetota</taxon>
        <taxon>Actinomycetes</taxon>
        <taxon>Kitasatosporales</taxon>
        <taxon>Streptomycetaceae</taxon>
        <taxon>Streptomyces</taxon>
    </lineage>
</organism>
<name>A0ABP6MZ83_9ACTN</name>
<sequence length="127" mass="13425">MVPQNSQDAFRSPLARSLSMAYETAGTSAAPAAAVPGAPAGRRLRWNKVPEITVHFWMRGRVTGAALQASAVVGEQAVPALLRLSQKLCHRSVPGSVAARPVRGAGQAQYFLHRVEKTVGGGQRLGQ</sequence>
<gene>
    <name evidence="1" type="ORF">GCM10010521_15780</name>
</gene>
<evidence type="ECO:0000313" key="1">
    <source>
        <dbReference type="EMBL" id="GAA3130575.1"/>
    </source>
</evidence>
<protein>
    <submittedName>
        <fullName evidence="1">Uncharacterized protein</fullName>
    </submittedName>
</protein>
<reference evidence="2" key="1">
    <citation type="journal article" date="2019" name="Int. J. Syst. Evol. Microbiol.">
        <title>The Global Catalogue of Microorganisms (GCM) 10K type strain sequencing project: providing services to taxonomists for standard genome sequencing and annotation.</title>
        <authorList>
            <consortium name="The Broad Institute Genomics Platform"/>
            <consortium name="The Broad Institute Genome Sequencing Center for Infectious Disease"/>
            <person name="Wu L."/>
            <person name="Ma J."/>
        </authorList>
    </citation>
    <scope>NUCLEOTIDE SEQUENCE [LARGE SCALE GENOMIC DNA]</scope>
    <source>
        <strain evidence="2">JCM 11574</strain>
    </source>
</reference>